<dbReference type="GeneID" id="37070173"/>
<dbReference type="GO" id="GO:0052689">
    <property type="term" value="F:carboxylic ester hydrolase activity"/>
    <property type="evidence" value="ECO:0007669"/>
    <property type="project" value="UniProtKB-KW"/>
</dbReference>
<dbReference type="EC" id="3.1.1.-" evidence="5"/>
<protein>
    <recommendedName>
        <fullName evidence="5">Carboxylic ester hydrolase</fullName>
        <ecNumber evidence="5">3.1.1.-</ecNumber>
    </recommendedName>
</protein>
<reference evidence="6 7" key="1">
    <citation type="submission" date="2016-12" db="EMBL/GenBank/DDBJ databases">
        <title>The genomes of Aspergillus section Nigri reveals drivers in fungal speciation.</title>
        <authorList>
            <consortium name="DOE Joint Genome Institute"/>
            <person name="Vesth T.C."/>
            <person name="Nybo J."/>
            <person name="Theobald S."/>
            <person name="Brandl J."/>
            <person name="Frisvad J.C."/>
            <person name="Nielsen K.F."/>
            <person name="Lyhne E.K."/>
            <person name="Kogle M.E."/>
            <person name="Kuo A."/>
            <person name="Riley R."/>
            <person name="Clum A."/>
            <person name="Nolan M."/>
            <person name="Lipzen A."/>
            <person name="Salamov A."/>
            <person name="Henrissat B."/>
            <person name="Wiebenga A."/>
            <person name="De Vries R.P."/>
            <person name="Grigoriev I.V."/>
            <person name="Mortensen U.H."/>
            <person name="Andersen M.R."/>
            <person name="Baker S.E."/>
        </authorList>
    </citation>
    <scope>NUCLEOTIDE SEQUENCE [LARGE SCALE GENOMIC DNA]</scope>
    <source>
        <strain evidence="6 7">CBS 117.55</strain>
    </source>
</reference>
<sequence>MRQYSRAAAAAVALAATAKATNTASLSSLCTVANVQAALPANGTLLGIDLLPSTVTAETSSDQQSGSDYCAVSVSYVHTGTTDEIVLNYGFPSPADFSNRFYVAGGFGYSLGTSSTGGLEYGAVGGATDAGYGALTGTTVDEVNIKGNGTINWDPIFMFAYQALGELTTVGKPLTRAFYGLDSDAKIYTYYEGCSDGGRQGMSQIQRYGAEYDGAIIGAPAFRYGQQQVNHLFSSVVEQTLDYYPPTCEMEKIVNATIAGCDALDGRVDGVISRSDLCQLEFNLTSIIGESYYCAAETSASLGFNFNKRNDGSSVSTTPAQRGNVTAKGVEVAQKIYDGLFSSAGERAYLSYRIGAEFTDGETAYDNTTGTWGVDIPSTGGEFVGRFIELQDVDNLSTLEGVTYDTLIEWMNEAMVLYMDTLQTTLPDLTTFESTGGKIIHYHGESDPSVPTASSVHYWQSVARTMYPSLSTADALEKLKTWYQLYLVPGAAHCGRNTLQPDGPFPEDNMETMIQWIENGVQPAWLNATVDAGQYDGEVQQLCQFPKRPLWKNGAWECETDAEGAETFYYNFPAFKTPVF</sequence>
<dbReference type="AlphaFoldDB" id="A0A317WIS0"/>
<evidence type="ECO:0000256" key="4">
    <source>
        <dbReference type="ARBA" id="ARBA00023157"/>
    </source>
</evidence>
<evidence type="ECO:0000256" key="1">
    <source>
        <dbReference type="ARBA" id="ARBA00022487"/>
    </source>
</evidence>
<evidence type="ECO:0000256" key="5">
    <source>
        <dbReference type="RuleBase" id="RU361238"/>
    </source>
</evidence>
<keyword evidence="4" id="KW-1015">Disulfide bond</keyword>
<dbReference type="PANTHER" id="PTHR33938:SF7">
    <property type="entry name" value="CARBOXYLIC ESTER HYDROLASE"/>
    <property type="match status" value="1"/>
</dbReference>
<accession>A0A317WIS0</accession>
<proteinExistence type="inferred from homology"/>
<comment type="caution">
    <text evidence="6">The sequence shown here is derived from an EMBL/GenBank/DDBJ whole genome shotgun (WGS) entry which is preliminary data.</text>
</comment>
<dbReference type="VEuPathDB" id="FungiDB:BO70DRAFT_428039"/>
<keyword evidence="2" id="KW-0732">Signal</keyword>
<gene>
    <name evidence="6" type="ORF">BO70DRAFT_428039</name>
</gene>
<comment type="similarity">
    <text evidence="5">Belongs to the tannase family.</text>
</comment>
<evidence type="ECO:0000256" key="2">
    <source>
        <dbReference type="ARBA" id="ARBA00022729"/>
    </source>
</evidence>
<evidence type="ECO:0000313" key="6">
    <source>
        <dbReference type="EMBL" id="PWY85945.1"/>
    </source>
</evidence>
<keyword evidence="1" id="KW-0719">Serine esterase</keyword>
<dbReference type="RefSeq" id="XP_025400497.1">
    <property type="nucleotide sequence ID" value="XM_025547936.1"/>
</dbReference>
<dbReference type="EMBL" id="MSFL01000008">
    <property type="protein sequence ID" value="PWY85945.1"/>
    <property type="molecule type" value="Genomic_DNA"/>
</dbReference>
<keyword evidence="3 5" id="KW-0378">Hydrolase</keyword>
<dbReference type="InterPro" id="IPR011118">
    <property type="entry name" value="Tannase/feruloyl_esterase"/>
</dbReference>
<evidence type="ECO:0000313" key="7">
    <source>
        <dbReference type="Proteomes" id="UP000247233"/>
    </source>
</evidence>
<name>A0A317WIS0_9EURO</name>
<evidence type="ECO:0000256" key="3">
    <source>
        <dbReference type="ARBA" id="ARBA00022801"/>
    </source>
</evidence>
<dbReference type="Pfam" id="PF07519">
    <property type="entry name" value="Tannase"/>
    <property type="match status" value="1"/>
</dbReference>
<keyword evidence="7" id="KW-1185">Reference proteome</keyword>
<organism evidence="6 7">
    <name type="scientific">Aspergillus heteromorphus CBS 117.55</name>
    <dbReference type="NCBI Taxonomy" id="1448321"/>
    <lineage>
        <taxon>Eukaryota</taxon>
        <taxon>Fungi</taxon>
        <taxon>Dikarya</taxon>
        <taxon>Ascomycota</taxon>
        <taxon>Pezizomycotina</taxon>
        <taxon>Eurotiomycetes</taxon>
        <taxon>Eurotiomycetidae</taxon>
        <taxon>Eurotiales</taxon>
        <taxon>Aspergillaceae</taxon>
        <taxon>Aspergillus</taxon>
        <taxon>Aspergillus subgen. Circumdati</taxon>
    </lineage>
</organism>
<dbReference type="OrthoDB" id="3039123at2759"/>
<dbReference type="Proteomes" id="UP000247233">
    <property type="component" value="Unassembled WGS sequence"/>
</dbReference>
<dbReference type="PANTHER" id="PTHR33938">
    <property type="entry name" value="FERULOYL ESTERASE B-RELATED"/>
    <property type="match status" value="1"/>
</dbReference>